<name>A0A934W1Z4_9BURK</name>
<keyword evidence="3" id="KW-1185">Reference proteome</keyword>
<organism evidence="2 3">
    <name type="scientific">Noviherbaspirillum pedocola</name>
    <dbReference type="NCBI Taxonomy" id="2801341"/>
    <lineage>
        <taxon>Bacteria</taxon>
        <taxon>Pseudomonadati</taxon>
        <taxon>Pseudomonadota</taxon>
        <taxon>Betaproteobacteria</taxon>
        <taxon>Burkholderiales</taxon>
        <taxon>Oxalobacteraceae</taxon>
        <taxon>Noviherbaspirillum</taxon>
    </lineage>
</organism>
<protein>
    <submittedName>
        <fullName evidence="2">Uncharacterized protein</fullName>
    </submittedName>
</protein>
<evidence type="ECO:0000313" key="2">
    <source>
        <dbReference type="EMBL" id="MBK4735746.1"/>
    </source>
</evidence>
<reference evidence="2" key="1">
    <citation type="submission" date="2021-01" db="EMBL/GenBank/DDBJ databases">
        <title>Genome sequence of strain Noviherbaspirillum sp. DKR-6.</title>
        <authorList>
            <person name="Chaudhary D.K."/>
        </authorList>
    </citation>
    <scope>NUCLEOTIDE SEQUENCE</scope>
    <source>
        <strain evidence="2">DKR-6</strain>
    </source>
</reference>
<dbReference type="RefSeq" id="WP_200592518.1">
    <property type="nucleotide sequence ID" value="NZ_JAEPBG010000005.1"/>
</dbReference>
<dbReference type="EMBL" id="JAEPBG010000005">
    <property type="protein sequence ID" value="MBK4735746.1"/>
    <property type="molecule type" value="Genomic_DNA"/>
</dbReference>
<dbReference type="AlphaFoldDB" id="A0A934W1Z4"/>
<evidence type="ECO:0000313" key="3">
    <source>
        <dbReference type="Proteomes" id="UP000622890"/>
    </source>
</evidence>
<feature type="region of interest" description="Disordered" evidence="1">
    <location>
        <begin position="17"/>
        <end position="62"/>
    </location>
</feature>
<evidence type="ECO:0000256" key="1">
    <source>
        <dbReference type="SAM" id="MobiDB-lite"/>
    </source>
</evidence>
<proteinExistence type="predicted"/>
<comment type="caution">
    <text evidence="2">The sequence shown here is derived from an EMBL/GenBank/DDBJ whole genome shotgun (WGS) entry which is preliminary data.</text>
</comment>
<accession>A0A934W1Z4</accession>
<dbReference type="Proteomes" id="UP000622890">
    <property type="component" value="Unassembled WGS sequence"/>
</dbReference>
<sequence>MSGIVCPRCGLNIADEDGSRKGNASRFDRIGIRGQRVKATPETKKCENNGPLRAKRRDPSPI</sequence>
<gene>
    <name evidence="2" type="ORF">JJB74_14075</name>
</gene>